<feature type="compositionally biased region" description="Basic and acidic residues" evidence="8">
    <location>
        <begin position="149"/>
        <end position="173"/>
    </location>
</feature>
<dbReference type="RefSeq" id="XP_037170685.1">
    <property type="nucleotide sequence ID" value="XM_037302106.1"/>
</dbReference>
<evidence type="ECO:0000256" key="8">
    <source>
        <dbReference type="SAM" id="MobiDB-lite"/>
    </source>
</evidence>
<dbReference type="GeneID" id="59281835"/>
<feature type="compositionally biased region" description="Polar residues" evidence="8">
    <location>
        <begin position="228"/>
        <end position="237"/>
    </location>
</feature>
<dbReference type="InterPro" id="IPR024461">
    <property type="entry name" value="CCDC90-like"/>
</dbReference>
<feature type="compositionally biased region" description="Polar residues" evidence="8">
    <location>
        <begin position="206"/>
        <end position="217"/>
    </location>
</feature>
<feature type="compositionally biased region" description="Basic and acidic residues" evidence="8">
    <location>
        <begin position="499"/>
        <end position="510"/>
    </location>
</feature>
<feature type="region of interest" description="Disordered" evidence="8">
    <location>
        <begin position="103"/>
        <end position="244"/>
    </location>
</feature>
<evidence type="ECO:0000256" key="7">
    <source>
        <dbReference type="ARBA" id="ARBA00023136"/>
    </source>
</evidence>
<gene>
    <name evidence="9" type="ORF">HO173_000155</name>
</gene>
<keyword evidence="10" id="KW-1185">Reference proteome</keyword>
<feature type="compositionally biased region" description="Basic and acidic residues" evidence="8">
    <location>
        <begin position="180"/>
        <end position="202"/>
    </location>
</feature>
<sequence length="518" mass="57296">MHDFVTGAVLWLVRYNNADLGMVGFVVLFDLSVPESTPLSPPYNTRPFRYRAASPEMFSLHPNPCPFASPPELGLINMSVPRLIFLYPHLFNPARFHKAGLTFKPRRASQQPFQKAGISTTRTRRQETYAQRYGTAAEPQPPPGMPTKPQEEKSLASAIEKEVKRDTKPEENKIQAPPSKESEKKATPEPKDDNKVLPDASRDAAITTSMRDPSTRATELDASEPHPKQTSPESINDSKTRTAKPLETVLQMGAPAVEKPEEHKAPHLQAPPYVHHFDTFTLVKDLEGGGFSEEQSVTIMKAVRGQLAINLDVAKEGLVSKSDVENETYLFRAACSELRTEILNTRKSSSTHTRTQLSHLQHTYDILSQRVSQEALSLKDDLRGMLNDRRMAVRMQSQTRDGEISELNYKISVVLGSEQKSEVEGLRWVLTRRAAMAIGLMAVLILGSLRYSSYKMHERDIEERKKGAQSQSSGTGTSSGSAGGSFTVPSREMGTQTGAEEKGGMGDKSENVGYVSLG</sequence>
<evidence type="ECO:0000256" key="2">
    <source>
        <dbReference type="ARBA" id="ARBA00004370"/>
    </source>
</evidence>
<keyword evidence="7" id="KW-0472">Membrane</keyword>
<keyword evidence="3" id="KW-0812">Transmembrane</keyword>
<dbReference type="Gene3D" id="1.20.5.340">
    <property type="match status" value="1"/>
</dbReference>
<dbReference type="OrthoDB" id="5424147at2759"/>
<dbReference type="PANTHER" id="PTHR14360">
    <property type="entry name" value="PROTEIN FMP32, MITOCHONDRIAL"/>
    <property type="match status" value="1"/>
</dbReference>
<evidence type="ECO:0000256" key="5">
    <source>
        <dbReference type="ARBA" id="ARBA00023054"/>
    </source>
</evidence>
<evidence type="ECO:0008006" key="11">
    <source>
        <dbReference type="Google" id="ProtNLM"/>
    </source>
</evidence>
<feature type="compositionally biased region" description="Polar residues" evidence="8">
    <location>
        <begin position="108"/>
        <end position="121"/>
    </location>
</feature>
<comment type="subcellular location">
    <subcellularLocation>
        <location evidence="2">Membrane</location>
    </subcellularLocation>
    <subcellularLocation>
        <location evidence="1">Mitochondrion</location>
    </subcellularLocation>
</comment>
<evidence type="ECO:0000256" key="4">
    <source>
        <dbReference type="ARBA" id="ARBA00022989"/>
    </source>
</evidence>
<feature type="compositionally biased region" description="Low complexity" evidence="8">
    <location>
        <begin position="468"/>
        <end position="480"/>
    </location>
</feature>
<evidence type="ECO:0000313" key="9">
    <source>
        <dbReference type="EMBL" id="KAF6241445.1"/>
    </source>
</evidence>
<dbReference type="EMBL" id="JACCJC010000001">
    <property type="protein sequence ID" value="KAF6241445.1"/>
    <property type="molecule type" value="Genomic_DNA"/>
</dbReference>
<accession>A0A8H6G6I8</accession>
<proteinExistence type="predicted"/>
<dbReference type="GO" id="GO:0005739">
    <property type="term" value="C:mitochondrion"/>
    <property type="evidence" value="ECO:0007669"/>
    <property type="project" value="UniProtKB-SubCell"/>
</dbReference>
<keyword evidence="5" id="KW-0175">Coiled coil</keyword>
<keyword evidence="6" id="KW-0496">Mitochondrion</keyword>
<protein>
    <recommendedName>
        <fullName evidence="11">MOZ protein represents a chromatin-associated acetyltransferase</fullName>
    </recommendedName>
</protein>
<keyword evidence="4" id="KW-1133">Transmembrane helix</keyword>
<comment type="caution">
    <text evidence="9">The sequence shown here is derived from an EMBL/GenBank/DDBJ whole genome shotgun (WGS) entry which is preliminary data.</text>
</comment>
<evidence type="ECO:0000256" key="6">
    <source>
        <dbReference type="ARBA" id="ARBA00023128"/>
    </source>
</evidence>
<evidence type="ECO:0000256" key="1">
    <source>
        <dbReference type="ARBA" id="ARBA00004173"/>
    </source>
</evidence>
<dbReference type="Pfam" id="PF07798">
    <property type="entry name" value="CCDC90-like"/>
    <property type="match status" value="1"/>
</dbReference>
<reference evidence="9 10" key="1">
    <citation type="journal article" date="2020" name="Genomics">
        <title>Complete, high-quality genomes from long-read metagenomic sequencing of two wolf lichen thalli reveals enigmatic genome architecture.</title>
        <authorList>
            <person name="McKenzie S.K."/>
            <person name="Walston R.F."/>
            <person name="Allen J.L."/>
        </authorList>
    </citation>
    <scope>NUCLEOTIDE SEQUENCE [LARGE SCALE GENOMIC DNA]</scope>
    <source>
        <strain evidence="9">WasteWater2</strain>
    </source>
</reference>
<dbReference type="GO" id="GO:0016020">
    <property type="term" value="C:membrane"/>
    <property type="evidence" value="ECO:0007669"/>
    <property type="project" value="UniProtKB-SubCell"/>
</dbReference>
<evidence type="ECO:0000313" key="10">
    <source>
        <dbReference type="Proteomes" id="UP000578531"/>
    </source>
</evidence>
<dbReference type="AlphaFoldDB" id="A0A8H6G6I8"/>
<dbReference type="PANTHER" id="PTHR14360:SF12">
    <property type="entry name" value="MOZ PROTEIN REPRESENTS A CHROMATIN-ASSOCIATED ACETYLTRANSFERASE"/>
    <property type="match status" value="1"/>
</dbReference>
<organism evidence="9 10">
    <name type="scientific">Letharia columbiana</name>
    <dbReference type="NCBI Taxonomy" id="112416"/>
    <lineage>
        <taxon>Eukaryota</taxon>
        <taxon>Fungi</taxon>
        <taxon>Dikarya</taxon>
        <taxon>Ascomycota</taxon>
        <taxon>Pezizomycotina</taxon>
        <taxon>Lecanoromycetes</taxon>
        <taxon>OSLEUM clade</taxon>
        <taxon>Lecanoromycetidae</taxon>
        <taxon>Lecanorales</taxon>
        <taxon>Lecanorineae</taxon>
        <taxon>Parmeliaceae</taxon>
        <taxon>Letharia</taxon>
    </lineage>
</organism>
<dbReference type="Proteomes" id="UP000578531">
    <property type="component" value="Unassembled WGS sequence"/>
</dbReference>
<evidence type="ECO:0000256" key="3">
    <source>
        <dbReference type="ARBA" id="ARBA00022692"/>
    </source>
</evidence>
<name>A0A8H6G6I8_9LECA</name>
<feature type="region of interest" description="Disordered" evidence="8">
    <location>
        <begin position="460"/>
        <end position="518"/>
    </location>
</feature>